<gene>
    <name evidence="1" type="ORF">BDP27DRAFT_1366495</name>
</gene>
<dbReference type="OrthoDB" id="3115560at2759"/>
<proteinExistence type="predicted"/>
<name>A0A9P5PGP6_9AGAR</name>
<dbReference type="CDD" id="cd09917">
    <property type="entry name" value="F-box_SF"/>
    <property type="match status" value="1"/>
</dbReference>
<keyword evidence="2" id="KW-1185">Reference proteome</keyword>
<organism evidence="1 2">
    <name type="scientific">Rhodocollybia butyracea</name>
    <dbReference type="NCBI Taxonomy" id="206335"/>
    <lineage>
        <taxon>Eukaryota</taxon>
        <taxon>Fungi</taxon>
        <taxon>Dikarya</taxon>
        <taxon>Basidiomycota</taxon>
        <taxon>Agaricomycotina</taxon>
        <taxon>Agaricomycetes</taxon>
        <taxon>Agaricomycetidae</taxon>
        <taxon>Agaricales</taxon>
        <taxon>Marasmiineae</taxon>
        <taxon>Omphalotaceae</taxon>
        <taxon>Rhodocollybia</taxon>
    </lineage>
</organism>
<evidence type="ECO:0008006" key="3">
    <source>
        <dbReference type="Google" id="ProtNLM"/>
    </source>
</evidence>
<dbReference type="AlphaFoldDB" id="A0A9P5PGP6"/>
<dbReference type="Proteomes" id="UP000772434">
    <property type="component" value="Unassembled WGS sequence"/>
</dbReference>
<accession>A0A9P5PGP6</accession>
<evidence type="ECO:0000313" key="1">
    <source>
        <dbReference type="EMBL" id="KAF9065369.1"/>
    </source>
</evidence>
<dbReference type="EMBL" id="JADNRY010000105">
    <property type="protein sequence ID" value="KAF9065369.1"/>
    <property type="molecule type" value="Genomic_DNA"/>
</dbReference>
<evidence type="ECO:0000313" key="2">
    <source>
        <dbReference type="Proteomes" id="UP000772434"/>
    </source>
</evidence>
<sequence>MSELQSPLLAVTLELKLCIISFLRLPDKRRLRLTCQLFNNLLALDVPHEQLRVAQKKQTILLVDGANEGEPGNEPFFAFNVRKVHISGSGSAAAVSDTTTAALNPTSEFHPTQESEKRLLFDVYHPMFMCNERETGKNAAEWVIHIAMRELELDKGHDINSNFKSRRIVKSVNYEPSAKIAGMCAQGVDNSVADFQRYLLVVEMAKSFESNPKYLKGIWDDVHEMLEEEGEEDRY</sequence>
<reference evidence="1" key="1">
    <citation type="submission" date="2020-11" db="EMBL/GenBank/DDBJ databases">
        <authorList>
            <consortium name="DOE Joint Genome Institute"/>
            <person name="Ahrendt S."/>
            <person name="Riley R."/>
            <person name="Andreopoulos W."/>
            <person name="Labutti K."/>
            <person name="Pangilinan J."/>
            <person name="Ruiz-Duenas F.J."/>
            <person name="Barrasa J.M."/>
            <person name="Sanchez-Garcia M."/>
            <person name="Camarero S."/>
            <person name="Miyauchi S."/>
            <person name="Serrano A."/>
            <person name="Linde D."/>
            <person name="Babiker R."/>
            <person name="Drula E."/>
            <person name="Ayuso-Fernandez I."/>
            <person name="Pacheco R."/>
            <person name="Padilla G."/>
            <person name="Ferreira P."/>
            <person name="Barriuso J."/>
            <person name="Kellner H."/>
            <person name="Castanera R."/>
            <person name="Alfaro M."/>
            <person name="Ramirez L."/>
            <person name="Pisabarro A.G."/>
            <person name="Kuo A."/>
            <person name="Tritt A."/>
            <person name="Lipzen A."/>
            <person name="He G."/>
            <person name="Yan M."/>
            <person name="Ng V."/>
            <person name="Cullen D."/>
            <person name="Martin F."/>
            <person name="Rosso M.-N."/>
            <person name="Henrissat B."/>
            <person name="Hibbett D."/>
            <person name="Martinez A.T."/>
            <person name="Grigoriev I.V."/>
        </authorList>
    </citation>
    <scope>NUCLEOTIDE SEQUENCE</scope>
    <source>
        <strain evidence="1">AH 40177</strain>
    </source>
</reference>
<comment type="caution">
    <text evidence="1">The sequence shown here is derived from an EMBL/GenBank/DDBJ whole genome shotgun (WGS) entry which is preliminary data.</text>
</comment>
<protein>
    <recommendedName>
        <fullName evidence="3">F-box domain-containing protein</fullName>
    </recommendedName>
</protein>